<evidence type="ECO:0000313" key="2">
    <source>
        <dbReference type="EMBL" id="CAB1459357.1"/>
    </source>
</evidence>
<feature type="compositionally biased region" description="Pro residues" evidence="1">
    <location>
        <begin position="86"/>
        <end position="95"/>
    </location>
</feature>
<evidence type="ECO:0000256" key="1">
    <source>
        <dbReference type="SAM" id="MobiDB-lite"/>
    </source>
</evidence>
<accession>A0A9N7W1Y4</accession>
<dbReference type="Proteomes" id="UP001153269">
    <property type="component" value="Unassembled WGS sequence"/>
</dbReference>
<comment type="caution">
    <text evidence="2">The sequence shown here is derived from an EMBL/GenBank/DDBJ whole genome shotgun (WGS) entry which is preliminary data.</text>
</comment>
<evidence type="ECO:0000313" key="3">
    <source>
        <dbReference type="Proteomes" id="UP001153269"/>
    </source>
</evidence>
<proteinExistence type="predicted"/>
<protein>
    <submittedName>
        <fullName evidence="2">Uncharacterized protein</fullName>
    </submittedName>
</protein>
<keyword evidence="3" id="KW-1185">Reference proteome</keyword>
<feature type="region of interest" description="Disordered" evidence="1">
    <location>
        <begin position="27"/>
        <end position="119"/>
    </location>
</feature>
<gene>
    <name evidence="2" type="ORF">PLEPLA_LOCUS47194</name>
</gene>
<name>A0A9N7W1Y4_PLEPL</name>
<dbReference type="EMBL" id="CADEAL010004427">
    <property type="protein sequence ID" value="CAB1459357.1"/>
    <property type="molecule type" value="Genomic_DNA"/>
</dbReference>
<dbReference type="AlphaFoldDB" id="A0A9N7W1Y4"/>
<organism evidence="2 3">
    <name type="scientific">Pleuronectes platessa</name>
    <name type="common">European plaice</name>
    <dbReference type="NCBI Taxonomy" id="8262"/>
    <lineage>
        <taxon>Eukaryota</taxon>
        <taxon>Metazoa</taxon>
        <taxon>Chordata</taxon>
        <taxon>Craniata</taxon>
        <taxon>Vertebrata</taxon>
        <taxon>Euteleostomi</taxon>
        <taxon>Actinopterygii</taxon>
        <taxon>Neopterygii</taxon>
        <taxon>Teleostei</taxon>
        <taxon>Neoteleostei</taxon>
        <taxon>Acanthomorphata</taxon>
        <taxon>Carangaria</taxon>
        <taxon>Pleuronectiformes</taxon>
        <taxon>Pleuronectoidei</taxon>
        <taxon>Pleuronectidae</taxon>
        <taxon>Pleuronectes</taxon>
    </lineage>
</organism>
<reference evidence="2" key="1">
    <citation type="submission" date="2020-03" db="EMBL/GenBank/DDBJ databases">
        <authorList>
            <person name="Weist P."/>
        </authorList>
    </citation>
    <scope>NUCLEOTIDE SEQUENCE</scope>
</reference>
<sequence length="119" mass="13108">MYGARGADVGGLSSETRASCEIELLSTSRQTKPLSYLAANRGKDQHRDSNNTAMSEPDKFTNCWKENKSRGLNHTCSGADERSGEPPLPTPPSPQEHPTTMEALRRPGPYTKLPRAHSW</sequence>